<dbReference type="Gene3D" id="3.30.70.1560">
    <property type="entry name" value="Alpha-L RNA-binding motif"/>
    <property type="match status" value="1"/>
</dbReference>
<dbReference type="InterPro" id="IPR020094">
    <property type="entry name" value="TruA/RsuA/RluB/E/F_N"/>
</dbReference>
<proteinExistence type="predicted"/>
<dbReference type="Proteomes" id="UP000464658">
    <property type="component" value="Chromosome"/>
</dbReference>
<dbReference type="GO" id="GO:0006396">
    <property type="term" value="P:RNA processing"/>
    <property type="evidence" value="ECO:0007669"/>
    <property type="project" value="UniProtKB-ARBA"/>
</dbReference>
<sequence length="79" mass="9336">MLSIDKRKQTCIVQLTIHEGRNRQVRRMFEAIGHDVLKLKREQYSFLHIEGMRPGDRRELSPHEVKRLRAIADHGKSAF</sequence>
<dbReference type="SUPFAM" id="SSF55120">
    <property type="entry name" value="Pseudouridine synthase"/>
    <property type="match status" value="1"/>
</dbReference>
<dbReference type="EMBL" id="AP021906">
    <property type="protein sequence ID" value="BBP90420.1"/>
    <property type="molecule type" value="Genomic_DNA"/>
</dbReference>
<accession>A0A5S9MA66</accession>
<dbReference type="GO" id="GO:0140098">
    <property type="term" value="F:catalytic activity, acting on RNA"/>
    <property type="evidence" value="ECO:0007669"/>
    <property type="project" value="UniProtKB-ARBA"/>
</dbReference>
<keyword evidence="1" id="KW-0413">Isomerase</keyword>
<dbReference type="InterPro" id="IPR042092">
    <property type="entry name" value="PsdUridine_s_RsuA/RluB/E/F_cat"/>
</dbReference>
<evidence type="ECO:0000256" key="1">
    <source>
        <dbReference type="ARBA" id="ARBA00023235"/>
    </source>
</evidence>
<protein>
    <recommendedName>
        <fullName evidence="4">Pseudouridine synthase RsuA/RluA-like domain-containing protein</fullName>
    </recommendedName>
</protein>
<gene>
    <name evidence="2" type="ORF">BsIDN1_40380</name>
</gene>
<dbReference type="GO" id="GO:0003723">
    <property type="term" value="F:RNA binding"/>
    <property type="evidence" value="ECO:0007669"/>
    <property type="project" value="InterPro"/>
</dbReference>
<evidence type="ECO:0000313" key="2">
    <source>
        <dbReference type="EMBL" id="BBP90420.1"/>
    </source>
</evidence>
<organism evidence="2 3">
    <name type="scientific">Bacillus safensis</name>
    <dbReference type="NCBI Taxonomy" id="561879"/>
    <lineage>
        <taxon>Bacteria</taxon>
        <taxon>Bacillati</taxon>
        <taxon>Bacillota</taxon>
        <taxon>Bacilli</taxon>
        <taxon>Bacillales</taxon>
        <taxon>Bacillaceae</taxon>
        <taxon>Bacillus</taxon>
    </lineage>
</organism>
<dbReference type="GO" id="GO:0009982">
    <property type="term" value="F:pseudouridine synthase activity"/>
    <property type="evidence" value="ECO:0007669"/>
    <property type="project" value="InterPro"/>
</dbReference>
<evidence type="ECO:0000313" key="3">
    <source>
        <dbReference type="Proteomes" id="UP000464658"/>
    </source>
</evidence>
<reference evidence="2 3" key="1">
    <citation type="submission" date="2019-12" db="EMBL/GenBank/DDBJ databases">
        <title>Full genome sequence of a Bacillus safensis strain isolated from commercially available natto in Indonesia.</title>
        <authorList>
            <person name="Yoshida M."/>
            <person name="Uomi M."/>
            <person name="Waturangi D."/>
            <person name="Ekaputri J.J."/>
            <person name="Setiamarga D.H.E."/>
        </authorList>
    </citation>
    <scope>NUCLEOTIDE SEQUENCE [LARGE SCALE GENOMIC DNA]</scope>
    <source>
        <strain evidence="2 3">IDN1</strain>
    </source>
</reference>
<dbReference type="Gene3D" id="3.30.70.580">
    <property type="entry name" value="Pseudouridine synthase I, catalytic domain, N-terminal subdomain"/>
    <property type="match status" value="1"/>
</dbReference>
<evidence type="ECO:0008006" key="4">
    <source>
        <dbReference type="Google" id="ProtNLM"/>
    </source>
</evidence>
<name>A0A5S9MA66_BACIA</name>
<dbReference type="InterPro" id="IPR020103">
    <property type="entry name" value="PsdUridine_synth_cat_dom_sf"/>
</dbReference>
<dbReference type="GO" id="GO:0001522">
    <property type="term" value="P:pseudouridine synthesis"/>
    <property type="evidence" value="ECO:0007669"/>
    <property type="project" value="InterPro"/>
</dbReference>
<dbReference type="AlphaFoldDB" id="A0A5S9MA66"/>